<dbReference type="SUPFAM" id="SSF81383">
    <property type="entry name" value="F-box domain"/>
    <property type="match status" value="1"/>
</dbReference>
<gene>
    <name evidence="2" type="ORF">TanjilG_03847</name>
</gene>
<dbReference type="Proteomes" id="UP000188354">
    <property type="component" value="Chromosome LG08"/>
</dbReference>
<evidence type="ECO:0000259" key="1">
    <source>
        <dbReference type="PROSITE" id="PS50181"/>
    </source>
</evidence>
<name>A0A1J7H0F8_LUPAN</name>
<dbReference type="OrthoDB" id="1427035at2759"/>
<dbReference type="InterPro" id="IPR036047">
    <property type="entry name" value="F-box-like_dom_sf"/>
</dbReference>
<protein>
    <recommendedName>
        <fullName evidence="1">F-box domain-containing protein</fullName>
    </recommendedName>
</protein>
<evidence type="ECO:0000313" key="3">
    <source>
        <dbReference type="Proteomes" id="UP000188354"/>
    </source>
</evidence>
<reference evidence="2 3" key="1">
    <citation type="journal article" date="2017" name="Plant Biotechnol. J.">
        <title>A comprehensive draft genome sequence for lupin (Lupinus angustifolius), an emerging health food: insights into plant-microbe interactions and legume evolution.</title>
        <authorList>
            <person name="Hane J.K."/>
            <person name="Ming Y."/>
            <person name="Kamphuis L.G."/>
            <person name="Nelson M.N."/>
            <person name="Garg G."/>
            <person name="Atkins C.A."/>
            <person name="Bayer P.E."/>
            <person name="Bravo A."/>
            <person name="Bringans S."/>
            <person name="Cannon S."/>
            <person name="Edwards D."/>
            <person name="Foley R."/>
            <person name="Gao L.L."/>
            <person name="Harrison M.J."/>
            <person name="Huang W."/>
            <person name="Hurgobin B."/>
            <person name="Li S."/>
            <person name="Liu C.W."/>
            <person name="McGrath A."/>
            <person name="Morahan G."/>
            <person name="Murray J."/>
            <person name="Weller J."/>
            <person name="Jian J."/>
            <person name="Singh K.B."/>
        </authorList>
    </citation>
    <scope>NUCLEOTIDE SEQUENCE [LARGE SCALE GENOMIC DNA]</scope>
    <source>
        <strain evidence="3">cv. Tanjil</strain>
        <tissue evidence="2">Whole plant</tissue>
    </source>
</reference>
<dbReference type="InterPro" id="IPR001810">
    <property type="entry name" value="F-box_dom"/>
</dbReference>
<dbReference type="SMART" id="SM00579">
    <property type="entry name" value="FBD"/>
    <property type="match status" value="1"/>
</dbReference>
<dbReference type="Pfam" id="PF00646">
    <property type="entry name" value="F-box"/>
    <property type="match status" value="1"/>
</dbReference>
<dbReference type="PROSITE" id="PS50181">
    <property type="entry name" value="FBOX"/>
    <property type="match status" value="1"/>
</dbReference>
<proteinExistence type="predicted"/>
<feature type="domain" description="F-box" evidence="1">
    <location>
        <begin position="14"/>
        <end position="50"/>
    </location>
</feature>
<dbReference type="InterPro" id="IPR032675">
    <property type="entry name" value="LRR_dom_sf"/>
</dbReference>
<dbReference type="SMART" id="SM00256">
    <property type="entry name" value="FBOX"/>
    <property type="match status" value="1"/>
</dbReference>
<dbReference type="InterPro" id="IPR055411">
    <property type="entry name" value="LRR_FXL15/At3g58940/PEG3-like"/>
</dbReference>
<dbReference type="EMBL" id="CM007368">
    <property type="protein sequence ID" value="OIW06222.1"/>
    <property type="molecule type" value="Genomic_DNA"/>
</dbReference>
<sequence>MTEDIKKVNQSDHIDRISDLPINVIDGILQHLPIRDIVRTSILSRKWRYIWVSIPHLEFGDEFFDYCYNRDIEHQIPNIISDILLGHNGPISKFTLKVPCYFTYRITSLYKWILFLSNKGIKVLVLVNHNQVDSIPSHLFSCQSLTSLKLDQFNKLSLPHNFCGFKNLLSLHLIHVRIDSNALERLISGCPVLVKLIISHCVGFDCINVSAPSLKVLRIYNEGEIKSIVFKNATNLTDLALTMSRHINTERGSVTDFINGLPKIERLHLREGYIQVLSSGNNLRTLQNSTNSLKCLELVGVDFNRSGELLFIISLLKSSSILRELVIKSYTVPVVPPSDYLKALYLNSYCLSHLEKVNITVGTAYEHAVYLIRFLLASSPSLETLTFKVGLGLNQSDAPTLLSISRDLLQFGRASQRAEVKFVYHGLT</sequence>
<evidence type="ECO:0000313" key="2">
    <source>
        <dbReference type="EMBL" id="OIW06222.1"/>
    </source>
</evidence>
<dbReference type="STRING" id="3871.A0A1J7H0F8"/>
<dbReference type="Gramene" id="OIW06222">
    <property type="protein sequence ID" value="OIW06222"/>
    <property type="gene ID" value="TanjilG_03847"/>
</dbReference>
<dbReference type="Gene3D" id="1.20.1280.50">
    <property type="match status" value="1"/>
</dbReference>
<dbReference type="AlphaFoldDB" id="A0A1J7H0F8"/>
<keyword evidence="3" id="KW-1185">Reference proteome</keyword>
<accession>A0A1J7H0F8</accession>
<dbReference type="Gene3D" id="3.80.10.10">
    <property type="entry name" value="Ribonuclease Inhibitor"/>
    <property type="match status" value="2"/>
</dbReference>
<dbReference type="KEGG" id="lang:109353600"/>
<dbReference type="SUPFAM" id="SSF52047">
    <property type="entry name" value="RNI-like"/>
    <property type="match status" value="1"/>
</dbReference>
<dbReference type="PANTHER" id="PTHR31639:SF237">
    <property type="entry name" value="F-BOX DOMAIN-CONTAINING PROTEIN"/>
    <property type="match status" value="1"/>
</dbReference>
<dbReference type="Pfam" id="PF24758">
    <property type="entry name" value="LRR_At5g56370"/>
    <property type="match status" value="1"/>
</dbReference>
<dbReference type="PANTHER" id="PTHR31639">
    <property type="entry name" value="F-BOX PROTEIN-LIKE"/>
    <property type="match status" value="1"/>
</dbReference>
<organism evidence="2 3">
    <name type="scientific">Lupinus angustifolius</name>
    <name type="common">Narrow-leaved blue lupine</name>
    <dbReference type="NCBI Taxonomy" id="3871"/>
    <lineage>
        <taxon>Eukaryota</taxon>
        <taxon>Viridiplantae</taxon>
        <taxon>Streptophyta</taxon>
        <taxon>Embryophyta</taxon>
        <taxon>Tracheophyta</taxon>
        <taxon>Spermatophyta</taxon>
        <taxon>Magnoliopsida</taxon>
        <taxon>eudicotyledons</taxon>
        <taxon>Gunneridae</taxon>
        <taxon>Pentapetalae</taxon>
        <taxon>rosids</taxon>
        <taxon>fabids</taxon>
        <taxon>Fabales</taxon>
        <taxon>Fabaceae</taxon>
        <taxon>Papilionoideae</taxon>
        <taxon>50 kb inversion clade</taxon>
        <taxon>genistoids sensu lato</taxon>
        <taxon>core genistoids</taxon>
        <taxon>Genisteae</taxon>
        <taxon>Lupinus</taxon>
    </lineage>
</organism>
<dbReference type="OMA" id="HINTERG"/>
<dbReference type="InterPro" id="IPR006566">
    <property type="entry name" value="FBD"/>
</dbReference>